<feature type="compositionally biased region" description="Basic residues" evidence="1">
    <location>
        <begin position="213"/>
        <end position="229"/>
    </location>
</feature>
<dbReference type="Proteomes" id="UP000517916">
    <property type="component" value="Unassembled WGS sequence"/>
</dbReference>
<dbReference type="Pfam" id="PF23781">
    <property type="entry name" value="Phage_TAC_16"/>
    <property type="match status" value="1"/>
</dbReference>
<feature type="compositionally biased region" description="Basic and acidic residues" evidence="1">
    <location>
        <begin position="191"/>
        <end position="201"/>
    </location>
</feature>
<name>A0ABR6BRG0_9PSEU</name>
<proteinExistence type="predicted"/>
<dbReference type="EMBL" id="JACJID010000005">
    <property type="protein sequence ID" value="MBA8929502.1"/>
    <property type="molecule type" value="Genomic_DNA"/>
</dbReference>
<evidence type="ECO:0000313" key="2">
    <source>
        <dbReference type="EMBL" id="MBA8929502.1"/>
    </source>
</evidence>
<dbReference type="RefSeq" id="WP_182839416.1">
    <property type="nucleotide sequence ID" value="NZ_BAAABQ010000017.1"/>
</dbReference>
<evidence type="ECO:0000256" key="1">
    <source>
        <dbReference type="SAM" id="MobiDB-lite"/>
    </source>
</evidence>
<keyword evidence="3" id="KW-1185">Reference proteome</keyword>
<dbReference type="InterPro" id="IPR056927">
    <property type="entry name" value="Phage_TAC"/>
</dbReference>
<accession>A0ABR6BRG0</accession>
<organism evidence="2 3">
    <name type="scientific">Kutzneria viridogrisea</name>
    <dbReference type="NCBI Taxonomy" id="47990"/>
    <lineage>
        <taxon>Bacteria</taxon>
        <taxon>Bacillati</taxon>
        <taxon>Actinomycetota</taxon>
        <taxon>Actinomycetes</taxon>
        <taxon>Pseudonocardiales</taxon>
        <taxon>Pseudonocardiaceae</taxon>
        <taxon>Kutzneria</taxon>
    </lineage>
</organism>
<sequence>MDRPKDSVLFFAQQIVADTVSDADRALAVLSFLESTLKPSDRKRYFDRVMNRVDPVGLEATLDLVAGLFARWTDWPIDGQVEPLIITAAASTPTGAPLTVVNEDLGLRFTAHQPKDVVLTFVSAAVATGVGLGQQAWAIAFFLDSALEPGDALLLAQRMRRADDDLDLGEVDEIVRALIQRWAPTGNRATRRAEQRHEGHGEAGAQRGAHGQQRARRQPVRREQRSRRA</sequence>
<reference evidence="2 3" key="1">
    <citation type="submission" date="2020-08" db="EMBL/GenBank/DDBJ databases">
        <title>Genomic Encyclopedia of Archaeal and Bacterial Type Strains, Phase II (KMG-II): from individual species to whole genera.</title>
        <authorList>
            <person name="Goeker M."/>
        </authorList>
    </citation>
    <scope>NUCLEOTIDE SEQUENCE [LARGE SCALE GENOMIC DNA]</scope>
    <source>
        <strain evidence="2 3">DSM 43850</strain>
    </source>
</reference>
<comment type="caution">
    <text evidence="2">The sequence shown here is derived from an EMBL/GenBank/DDBJ whole genome shotgun (WGS) entry which is preliminary data.</text>
</comment>
<feature type="compositionally biased region" description="Low complexity" evidence="1">
    <location>
        <begin position="203"/>
        <end position="212"/>
    </location>
</feature>
<feature type="region of interest" description="Disordered" evidence="1">
    <location>
        <begin position="186"/>
        <end position="229"/>
    </location>
</feature>
<evidence type="ECO:0000313" key="3">
    <source>
        <dbReference type="Proteomes" id="UP000517916"/>
    </source>
</evidence>
<protein>
    <submittedName>
        <fullName evidence="2">Uncharacterized protein</fullName>
    </submittedName>
</protein>
<gene>
    <name evidence="2" type="ORF">BC739_006720</name>
</gene>